<dbReference type="Gene3D" id="2.10.260.10">
    <property type="match status" value="1"/>
</dbReference>
<dbReference type="InterPro" id="IPR007159">
    <property type="entry name" value="SpoVT-AbrB_dom"/>
</dbReference>
<evidence type="ECO:0000259" key="1">
    <source>
        <dbReference type="SMART" id="SM00966"/>
    </source>
</evidence>
<dbReference type="NCBIfam" id="TIGR01439">
    <property type="entry name" value="lp_hng_hel_AbrB"/>
    <property type="match status" value="1"/>
</dbReference>
<feature type="domain" description="SpoVT-AbrB" evidence="1">
    <location>
        <begin position="8"/>
        <end position="55"/>
    </location>
</feature>
<sequence length="61" mass="6851">MIKMRIKTSVNPRGQIYIPKKIREAIGMKVGEINEITLIGDASTLFIIPIDFDAYDALKSL</sequence>
<name>X1H3J1_9ZZZZ</name>
<dbReference type="SUPFAM" id="SSF89447">
    <property type="entry name" value="AbrB/MazE/MraZ-like"/>
    <property type="match status" value="1"/>
</dbReference>
<accession>X1H3J1</accession>
<dbReference type="EMBL" id="BARU01020343">
    <property type="protein sequence ID" value="GAH48424.1"/>
    <property type="molecule type" value="Genomic_DNA"/>
</dbReference>
<reference evidence="2" key="1">
    <citation type="journal article" date="2014" name="Front. Microbiol.">
        <title>High frequency of phylogenetically diverse reductive dehalogenase-homologous genes in deep subseafloor sedimentary metagenomes.</title>
        <authorList>
            <person name="Kawai M."/>
            <person name="Futagami T."/>
            <person name="Toyoda A."/>
            <person name="Takaki Y."/>
            <person name="Nishi S."/>
            <person name="Hori S."/>
            <person name="Arai W."/>
            <person name="Tsubouchi T."/>
            <person name="Morono Y."/>
            <person name="Uchiyama I."/>
            <person name="Ito T."/>
            <person name="Fujiyama A."/>
            <person name="Inagaki F."/>
            <person name="Takami H."/>
        </authorList>
    </citation>
    <scope>NUCLEOTIDE SEQUENCE</scope>
    <source>
        <strain evidence="2">Expedition CK06-06</strain>
    </source>
</reference>
<dbReference type="AlphaFoldDB" id="X1H3J1"/>
<evidence type="ECO:0000313" key="2">
    <source>
        <dbReference type="EMBL" id="GAH48424.1"/>
    </source>
</evidence>
<organism evidence="2">
    <name type="scientific">marine sediment metagenome</name>
    <dbReference type="NCBI Taxonomy" id="412755"/>
    <lineage>
        <taxon>unclassified sequences</taxon>
        <taxon>metagenomes</taxon>
        <taxon>ecological metagenomes</taxon>
    </lineage>
</organism>
<gene>
    <name evidence="2" type="ORF">S03H2_33425</name>
</gene>
<dbReference type="GO" id="GO:0003677">
    <property type="term" value="F:DNA binding"/>
    <property type="evidence" value="ECO:0007669"/>
    <property type="project" value="InterPro"/>
</dbReference>
<dbReference type="InterPro" id="IPR037914">
    <property type="entry name" value="SpoVT-AbrB_sf"/>
</dbReference>
<dbReference type="SMART" id="SM00966">
    <property type="entry name" value="SpoVT_AbrB"/>
    <property type="match status" value="1"/>
</dbReference>
<protein>
    <recommendedName>
        <fullName evidence="1">SpoVT-AbrB domain-containing protein</fullName>
    </recommendedName>
</protein>
<comment type="caution">
    <text evidence="2">The sequence shown here is derived from an EMBL/GenBank/DDBJ whole genome shotgun (WGS) entry which is preliminary data.</text>
</comment>
<proteinExistence type="predicted"/>
<feature type="non-terminal residue" evidence="2">
    <location>
        <position position="61"/>
    </location>
</feature>